<evidence type="ECO:0000256" key="5">
    <source>
        <dbReference type="ARBA" id="ARBA00023015"/>
    </source>
</evidence>
<keyword evidence="5" id="KW-0805">Transcription regulation</keyword>
<dbReference type="GO" id="GO:0008270">
    <property type="term" value="F:zinc ion binding"/>
    <property type="evidence" value="ECO:0007669"/>
    <property type="project" value="UniProtKB-KW"/>
</dbReference>
<dbReference type="GO" id="GO:0005634">
    <property type="term" value="C:nucleus"/>
    <property type="evidence" value="ECO:0007669"/>
    <property type="project" value="UniProtKB-SubCell"/>
</dbReference>
<comment type="subcellular location">
    <subcellularLocation>
        <location evidence="1">Nucleus</location>
    </subcellularLocation>
</comment>
<reference evidence="10" key="2">
    <citation type="journal article" date="2022" name="Hortic Res">
        <title>The genome of Dioscorea zingiberensis sheds light on the biosynthesis, origin and evolution of the medicinally important diosgenin saponins.</title>
        <authorList>
            <person name="Li Y."/>
            <person name="Tan C."/>
            <person name="Li Z."/>
            <person name="Guo J."/>
            <person name="Li S."/>
            <person name="Chen X."/>
            <person name="Wang C."/>
            <person name="Dai X."/>
            <person name="Yang H."/>
            <person name="Song W."/>
            <person name="Hou L."/>
            <person name="Xu J."/>
            <person name="Tong Z."/>
            <person name="Xu A."/>
            <person name="Yuan X."/>
            <person name="Wang W."/>
            <person name="Yang Q."/>
            <person name="Chen L."/>
            <person name="Sun Z."/>
            <person name="Wang K."/>
            <person name="Pan B."/>
            <person name="Chen J."/>
            <person name="Bao Y."/>
            <person name="Liu F."/>
            <person name="Qi X."/>
            <person name="Gang D.R."/>
            <person name="Wen J."/>
            <person name="Li J."/>
        </authorList>
    </citation>
    <scope>NUCLEOTIDE SEQUENCE</scope>
    <source>
        <strain evidence="10">Dzin_1.0</strain>
    </source>
</reference>
<reference evidence="10" key="1">
    <citation type="submission" date="2021-03" db="EMBL/GenBank/DDBJ databases">
        <authorList>
            <person name="Li Z."/>
            <person name="Yang C."/>
        </authorList>
    </citation>
    <scope>NUCLEOTIDE SEQUENCE</scope>
    <source>
        <strain evidence="10">Dzin_1.0</strain>
        <tissue evidence="10">Leaf</tissue>
    </source>
</reference>
<dbReference type="PANTHER" id="PTHR45801">
    <property type="entry name" value="OS07G0101800 PROTEIN"/>
    <property type="match status" value="1"/>
</dbReference>
<evidence type="ECO:0000256" key="7">
    <source>
        <dbReference type="ARBA" id="ARBA00023242"/>
    </source>
</evidence>
<dbReference type="PROSITE" id="PS00028">
    <property type="entry name" value="ZINC_FINGER_C2H2_1"/>
    <property type="match status" value="1"/>
</dbReference>
<evidence type="ECO:0000256" key="8">
    <source>
        <dbReference type="PROSITE-ProRule" id="PRU00042"/>
    </source>
</evidence>
<accession>A0A9D5HAZ4</accession>
<dbReference type="Gene3D" id="3.30.160.60">
    <property type="entry name" value="Classic Zinc Finger"/>
    <property type="match status" value="1"/>
</dbReference>
<dbReference type="AlphaFoldDB" id="A0A9D5HAZ4"/>
<evidence type="ECO:0000313" key="11">
    <source>
        <dbReference type="Proteomes" id="UP001085076"/>
    </source>
</evidence>
<evidence type="ECO:0000256" key="6">
    <source>
        <dbReference type="ARBA" id="ARBA00023163"/>
    </source>
</evidence>
<dbReference type="SUPFAM" id="SSF57667">
    <property type="entry name" value="beta-beta-alpha zinc fingers"/>
    <property type="match status" value="1"/>
</dbReference>
<dbReference type="PANTHER" id="PTHR45801:SF107">
    <property type="entry name" value="TRANSCRIPTIONAL REGULATOR SUPERMAN-LIKE"/>
    <property type="match status" value="1"/>
</dbReference>
<keyword evidence="3 8" id="KW-0863">Zinc-finger</keyword>
<sequence>MPREDVLEDIEAFTTDLANRQCIQGEQTSLFYVFLDIKPHELLENILSLTFSFMEGSDHASPEQPERAISGGARSYDCIFCKRGFSNAQALGGHMNIHRKDKTRLKQPPYDVDDRTSSSSVSIKDSVVSSYSLSTRNFSSSRLSDGEHIIGASTLPFKWPWIAALPREQDIQEEVGRGGEDNIETCTHSNNCQELLVEQTHNNTTKPYKLSITQHPEASWSNQPS</sequence>
<dbReference type="InterPro" id="IPR052426">
    <property type="entry name" value="Plant_dev_regulator"/>
</dbReference>
<keyword evidence="4" id="KW-0862">Zinc</keyword>
<dbReference type="Proteomes" id="UP001085076">
    <property type="component" value="Miscellaneous, Linkage group lg06"/>
</dbReference>
<name>A0A9D5HAZ4_9LILI</name>
<keyword evidence="2" id="KW-0479">Metal-binding</keyword>
<organism evidence="10 11">
    <name type="scientific">Dioscorea zingiberensis</name>
    <dbReference type="NCBI Taxonomy" id="325984"/>
    <lineage>
        <taxon>Eukaryota</taxon>
        <taxon>Viridiplantae</taxon>
        <taxon>Streptophyta</taxon>
        <taxon>Embryophyta</taxon>
        <taxon>Tracheophyta</taxon>
        <taxon>Spermatophyta</taxon>
        <taxon>Magnoliopsida</taxon>
        <taxon>Liliopsida</taxon>
        <taxon>Dioscoreales</taxon>
        <taxon>Dioscoreaceae</taxon>
        <taxon>Dioscorea</taxon>
    </lineage>
</organism>
<dbReference type="OrthoDB" id="780709at2759"/>
<evidence type="ECO:0000313" key="10">
    <source>
        <dbReference type="EMBL" id="KAJ0969543.1"/>
    </source>
</evidence>
<keyword evidence="6" id="KW-0804">Transcription</keyword>
<keyword evidence="11" id="KW-1185">Reference proteome</keyword>
<evidence type="ECO:0000256" key="1">
    <source>
        <dbReference type="ARBA" id="ARBA00004123"/>
    </source>
</evidence>
<keyword evidence="7" id="KW-0539">Nucleus</keyword>
<comment type="caution">
    <text evidence="10">The sequence shown here is derived from an EMBL/GenBank/DDBJ whole genome shotgun (WGS) entry which is preliminary data.</text>
</comment>
<evidence type="ECO:0000256" key="4">
    <source>
        <dbReference type="ARBA" id="ARBA00022833"/>
    </source>
</evidence>
<evidence type="ECO:0000259" key="9">
    <source>
        <dbReference type="PROSITE" id="PS50157"/>
    </source>
</evidence>
<evidence type="ECO:0000256" key="3">
    <source>
        <dbReference type="ARBA" id="ARBA00022771"/>
    </source>
</evidence>
<dbReference type="EMBL" id="JAGGNH010000006">
    <property type="protein sequence ID" value="KAJ0969543.1"/>
    <property type="molecule type" value="Genomic_DNA"/>
</dbReference>
<dbReference type="InterPro" id="IPR036236">
    <property type="entry name" value="Znf_C2H2_sf"/>
</dbReference>
<dbReference type="InterPro" id="IPR013087">
    <property type="entry name" value="Znf_C2H2_type"/>
</dbReference>
<proteinExistence type="predicted"/>
<evidence type="ECO:0000256" key="2">
    <source>
        <dbReference type="ARBA" id="ARBA00022723"/>
    </source>
</evidence>
<dbReference type="PROSITE" id="PS50157">
    <property type="entry name" value="ZINC_FINGER_C2H2_2"/>
    <property type="match status" value="1"/>
</dbReference>
<protein>
    <recommendedName>
        <fullName evidence="9">C2H2-type domain-containing protein</fullName>
    </recommendedName>
</protein>
<feature type="domain" description="C2H2-type" evidence="9">
    <location>
        <begin position="76"/>
        <end position="103"/>
    </location>
</feature>
<gene>
    <name evidence="10" type="ORF">J5N97_022420</name>
</gene>